<dbReference type="EMBL" id="CAOQHR010000006">
    <property type="protein sequence ID" value="CAI6336231.1"/>
    <property type="molecule type" value="Genomic_DNA"/>
</dbReference>
<feature type="chain" id="PRO_5040959399" description="Secreted protein" evidence="1">
    <location>
        <begin position="24"/>
        <end position="70"/>
    </location>
</feature>
<reference evidence="2" key="1">
    <citation type="submission" date="2023-01" db="EMBL/GenBank/DDBJ databases">
        <authorList>
            <person name="Van Ghelder C."/>
            <person name="Rancurel C."/>
        </authorList>
    </citation>
    <scope>NUCLEOTIDE SEQUENCE</scope>
    <source>
        <strain evidence="2">CNCM I-4278</strain>
    </source>
</reference>
<keyword evidence="1" id="KW-0732">Signal</keyword>
<feature type="signal peptide" evidence="1">
    <location>
        <begin position="1"/>
        <end position="23"/>
    </location>
</feature>
<accession>A0A9W4XSS2</accession>
<dbReference type="AlphaFoldDB" id="A0A9W4XSS2"/>
<evidence type="ECO:0000313" key="3">
    <source>
        <dbReference type="Proteomes" id="UP001152607"/>
    </source>
</evidence>
<evidence type="ECO:0000256" key="1">
    <source>
        <dbReference type="SAM" id="SignalP"/>
    </source>
</evidence>
<comment type="caution">
    <text evidence="2">The sequence shown here is derived from an EMBL/GenBank/DDBJ whole genome shotgun (WGS) entry which is preliminary data.</text>
</comment>
<proteinExistence type="predicted"/>
<organism evidence="2 3">
    <name type="scientific">Periconia digitata</name>
    <dbReference type="NCBI Taxonomy" id="1303443"/>
    <lineage>
        <taxon>Eukaryota</taxon>
        <taxon>Fungi</taxon>
        <taxon>Dikarya</taxon>
        <taxon>Ascomycota</taxon>
        <taxon>Pezizomycotina</taxon>
        <taxon>Dothideomycetes</taxon>
        <taxon>Pleosporomycetidae</taxon>
        <taxon>Pleosporales</taxon>
        <taxon>Massarineae</taxon>
        <taxon>Periconiaceae</taxon>
        <taxon>Periconia</taxon>
    </lineage>
</organism>
<sequence length="70" mass="7982">MLCSITELGSLFFFFFFKETVCAGGDDLVHPQLVFLATSLHLLVSWYQAQIRTRPDRFEYLSQTLGAAAY</sequence>
<dbReference type="Proteomes" id="UP001152607">
    <property type="component" value="Unassembled WGS sequence"/>
</dbReference>
<name>A0A9W4XSS2_9PLEO</name>
<gene>
    <name evidence="2" type="ORF">PDIGIT_LOCUS9323</name>
</gene>
<evidence type="ECO:0008006" key="4">
    <source>
        <dbReference type="Google" id="ProtNLM"/>
    </source>
</evidence>
<evidence type="ECO:0000313" key="2">
    <source>
        <dbReference type="EMBL" id="CAI6336231.1"/>
    </source>
</evidence>
<protein>
    <recommendedName>
        <fullName evidence="4">Secreted protein</fullName>
    </recommendedName>
</protein>
<keyword evidence="3" id="KW-1185">Reference proteome</keyword>